<evidence type="ECO:0000256" key="1">
    <source>
        <dbReference type="ARBA" id="ARBA00022741"/>
    </source>
</evidence>
<dbReference type="NCBIfam" id="NF041254">
    <property type="entry name" value="motor_HelR"/>
    <property type="match status" value="1"/>
</dbReference>
<organism evidence="7 8">
    <name type="scientific">Streptomyces virginiae</name>
    <name type="common">Streptomyces cinnamonensis</name>
    <dbReference type="NCBI Taxonomy" id="1961"/>
    <lineage>
        <taxon>Bacteria</taxon>
        <taxon>Bacillati</taxon>
        <taxon>Actinomycetota</taxon>
        <taxon>Actinomycetes</taxon>
        <taxon>Kitasatosporales</taxon>
        <taxon>Streptomycetaceae</taxon>
        <taxon>Streptomyces</taxon>
    </lineage>
</organism>
<feature type="domain" description="UvrD-like helicase ATP-binding" evidence="6">
    <location>
        <begin position="213"/>
        <end position="620"/>
    </location>
</feature>
<name>A0ABQ3NYE9_STRVG</name>
<keyword evidence="3 5" id="KW-0347">Helicase</keyword>
<evidence type="ECO:0000256" key="2">
    <source>
        <dbReference type="ARBA" id="ARBA00022801"/>
    </source>
</evidence>
<comment type="caution">
    <text evidence="7">The sequence shown here is derived from an EMBL/GenBank/DDBJ whole genome shotgun (WGS) entry which is preliminary data.</text>
</comment>
<dbReference type="Proteomes" id="UP000660554">
    <property type="component" value="Unassembled WGS sequence"/>
</dbReference>
<dbReference type="EMBL" id="BNDV01000017">
    <property type="protein sequence ID" value="GHI17801.1"/>
    <property type="molecule type" value="Genomic_DNA"/>
</dbReference>
<dbReference type="SUPFAM" id="SSF52540">
    <property type="entry name" value="P-loop containing nucleoside triphosphate hydrolases"/>
    <property type="match status" value="1"/>
</dbReference>
<evidence type="ECO:0000313" key="7">
    <source>
        <dbReference type="EMBL" id="GHI17801.1"/>
    </source>
</evidence>
<evidence type="ECO:0000256" key="3">
    <source>
        <dbReference type="ARBA" id="ARBA00022806"/>
    </source>
</evidence>
<accession>A0ABQ3NYE9</accession>
<dbReference type="InterPro" id="IPR027417">
    <property type="entry name" value="P-loop_NTPase"/>
</dbReference>
<feature type="binding site" evidence="5">
    <location>
        <begin position="234"/>
        <end position="241"/>
    </location>
    <ligand>
        <name>ATP</name>
        <dbReference type="ChEBI" id="CHEBI:30616"/>
    </ligand>
</feature>
<evidence type="ECO:0000256" key="4">
    <source>
        <dbReference type="ARBA" id="ARBA00022840"/>
    </source>
</evidence>
<reference evidence="8" key="1">
    <citation type="submission" date="2020-09" db="EMBL/GenBank/DDBJ databases">
        <title>Whole genome shotgun sequence of Streptomyces cinnamonensis NBRC 15873.</title>
        <authorList>
            <person name="Komaki H."/>
            <person name="Tamura T."/>
        </authorList>
    </citation>
    <scope>NUCLEOTIDE SEQUENCE [LARGE SCALE GENOMIC DNA]</scope>
    <source>
        <strain evidence="8">NBRC 15873</strain>
    </source>
</reference>
<protein>
    <submittedName>
        <fullName evidence="7">DNA helicase</fullName>
    </submittedName>
</protein>
<dbReference type="PANTHER" id="PTHR11070">
    <property type="entry name" value="UVRD / RECB / PCRA DNA HELICASE FAMILY MEMBER"/>
    <property type="match status" value="1"/>
</dbReference>
<keyword evidence="4 5" id="KW-0067">ATP-binding</keyword>
<keyword evidence="1 5" id="KW-0547">Nucleotide-binding</keyword>
<gene>
    <name evidence="7" type="ORF">Scinn_72640</name>
</gene>
<sequence length="740" mass="80614">MHAFLPVHESRGDVEPVADAPRASSAFDLPDHLSPKADPALIDGDERHFAAISESLAQSIGELSDRLEAERRAPGGIGREAMDRDAEIHRLTARLRTLRRFGLDLCLGRIVPADGGEPVYVGRLGLTDSTGRRLLLDWRSPAAEPFFAATHANPLGLASRRRYRWTRGRISDYWDEVFSTDALEGHAALDDQSAFIASLGGNRSARMRDVLSTIQADQDAVIRAGSRGALVVDGGPGTGKTVVALHRAAHLLYSDPRLGHRRGGVLFVGPHQPYLAYVADVLPSLGEEGVQTCTLRDLVAEGAGAAEERDPGVALLKSSADLVKAVDAAVRIYEEPPTRGMTVSSHWSDVWLSADDWAAAFDAVEPGTPHNEAREQIREELLTILMDKHEDGGEGHDVPPELLRRSLLQDRELIRTLNRAWPMLEATDLVSDLWSVPAYLRKCAPWLGPDDVTRLQRADARAWTVSDLPLLDAARQRLGDAEAAVRTRRNEAAVAAERARRADAIESLLQNVVIDESEGAMGMLHGRDLQDTLIDESALPTAEPDLLAGPFAHVIVDEAQELTDAEWQMLLARCPSRSFTVVGDRAQARHGFTESWRERLERVGVDRITVASLSINYRTPEEVMAAAEPAIRAALPDANVPVSIRSSGIPVVHGSVTDLEPLLEGWLAEHPEGIACVIGDPTFRPTSRVRSLTPTLSKGLEFDLVVLVDPDRFGGGVEGAVDRYVAMTRATRQLVVLTTP</sequence>
<dbReference type="InterPro" id="IPR000212">
    <property type="entry name" value="DNA_helicase_UvrD/REP"/>
</dbReference>
<proteinExistence type="predicted"/>
<dbReference type="PROSITE" id="PS51198">
    <property type="entry name" value="UVRD_HELICASE_ATP_BIND"/>
    <property type="match status" value="1"/>
</dbReference>
<dbReference type="Gene3D" id="3.40.50.300">
    <property type="entry name" value="P-loop containing nucleotide triphosphate hydrolases"/>
    <property type="match status" value="3"/>
</dbReference>
<dbReference type="PANTHER" id="PTHR11070:SF45">
    <property type="entry name" value="DNA 3'-5' HELICASE"/>
    <property type="match status" value="1"/>
</dbReference>
<evidence type="ECO:0000259" key="6">
    <source>
        <dbReference type="PROSITE" id="PS51198"/>
    </source>
</evidence>
<dbReference type="GO" id="GO:0004386">
    <property type="term" value="F:helicase activity"/>
    <property type="evidence" value="ECO:0007669"/>
    <property type="project" value="UniProtKB-KW"/>
</dbReference>
<keyword evidence="2 5" id="KW-0378">Hydrolase</keyword>
<evidence type="ECO:0000313" key="8">
    <source>
        <dbReference type="Proteomes" id="UP000660554"/>
    </source>
</evidence>
<keyword evidence="8" id="KW-1185">Reference proteome</keyword>
<dbReference type="InterPro" id="IPR014016">
    <property type="entry name" value="UvrD-like_ATP-bd"/>
</dbReference>
<evidence type="ECO:0000256" key="5">
    <source>
        <dbReference type="PROSITE-ProRule" id="PRU00560"/>
    </source>
</evidence>